<feature type="domain" description="TonB-dependent transporter Oar-like beta-barrel" evidence="6">
    <location>
        <begin position="262"/>
        <end position="341"/>
    </location>
</feature>
<dbReference type="Gene3D" id="2.170.130.10">
    <property type="entry name" value="TonB-dependent receptor, plug domain"/>
    <property type="match status" value="1"/>
</dbReference>
<feature type="domain" description="TonB-dependent receptor plug" evidence="5">
    <location>
        <begin position="158"/>
        <end position="255"/>
    </location>
</feature>
<dbReference type="Gene3D" id="2.60.40.1120">
    <property type="entry name" value="Carboxypeptidase-like, regulatory domain"/>
    <property type="match status" value="1"/>
</dbReference>
<proteinExistence type="predicted"/>
<organism evidence="7 8">
    <name type="scientific">Granulicella rosea</name>
    <dbReference type="NCBI Taxonomy" id="474952"/>
    <lineage>
        <taxon>Bacteria</taxon>
        <taxon>Pseudomonadati</taxon>
        <taxon>Acidobacteriota</taxon>
        <taxon>Terriglobia</taxon>
        <taxon>Terriglobales</taxon>
        <taxon>Acidobacteriaceae</taxon>
        <taxon>Granulicella</taxon>
    </lineage>
</organism>
<keyword evidence="2" id="KW-0472">Membrane</keyword>
<dbReference type="Gene3D" id="2.40.170.20">
    <property type="entry name" value="TonB-dependent receptor, beta-barrel domain"/>
    <property type="match status" value="1"/>
</dbReference>
<evidence type="ECO:0000256" key="4">
    <source>
        <dbReference type="SAM" id="SignalP"/>
    </source>
</evidence>
<dbReference type="SUPFAM" id="SSF49452">
    <property type="entry name" value="Starch-binding domain-like"/>
    <property type="match status" value="1"/>
</dbReference>
<dbReference type="InterPro" id="IPR036942">
    <property type="entry name" value="Beta-barrel_TonB_sf"/>
</dbReference>
<dbReference type="InterPro" id="IPR012910">
    <property type="entry name" value="Plug_dom"/>
</dbReference>
<name>A0A239ELD8_9BACT</name>
<evidence type="ECO:0000256" key="3">
    <source>
        <dbReference type="ARBA" id="ARBA00023237"/>
    </source>
</evidence>
<keyword evidence="3" id="KW-0998">Cell outer membrane</keyword>
<dbReference type="SUPFAM" id="SSF56935">
    <property type="entry name" value="Porins"/>
    <property type="match status" value="1"/>
</dbReference>
<keyword evidence="8" id="KW-1185">Reference proteome</keyword>
<feature type="chain" id="PRO_5012963914" evidence="4">
    <location>
        <begin position="44"/>
        <end position="1256"/>
    </location>
</feature>
<dbReference type="GO" id="GO:0009279">
    <property type="term" value="C:cell outer membrane"/>
    <property type="evidence" value="ECO:0007669"/>
    <property type="project" value="UniProtKB-SubCell"/>
</dbReference>
<evidence type="ECO:0000313" key="7">
    <source>
        <dbReference type="EMBL" id="SNS45485.1"/>
    </source>
</evidence>
<dbReference type="InterPro" id="IPR057601">
    <property type="entry name" value="Oar-like_b-barrel"/>
</dbReference>
<evidence type="ECO:0000256" key="2">
    <source>
        <dbReference type="ARBA" id="ARBA00023136"/>
    </source>
</evidence>
<gene>
    <name evidence="7" type="ORF">SAMN05421770_1011045</name>
</gene>
<dbReference type="Pfam" id="PF07715">
    <property type="entry name" value="Plug"/>
    <property type="match status" value="1"/>
</dbReference>
<dbReference type="GO" id="GO:0030246">
    <property type="term" value="F:carbohydrate binding"/>
    <property type="evidence" value="ECO:0007669"/>
    <property type="project" value="InterPro"/>
</dbReference>
<keyword evidence="7" id="KW-0675">Receptor</keyword>
<dbReference type="Pfam" id="PF13620">
    <property type="entry name" value="CarboxypepD_reg"/>
    <property type="match status" value="1"/>
</dbReference>
<reference evidence="7 8" key="1">
    <citation type="submission" date="2017-06" db="EMBL/GenBank/DDBJ databases">
        <authorList>
            <person name="Kim H.J."/>
            <person name="Triplett B.A."/>
        </authorList>
    </citation>
    <scope>NUCLEOTIDE SEQUENCE [LARGE SCALE GENOMIC DNA]</scope>
    <source>
        <strain evidence="7 8">DSM 18704</strain>
    </source>
</reference>
<sequence length="1256" mass="134476">MKSNRLLAKQRAVSASKSNLRCNMRVSLALLAGAMTLAGTAHAQNTGSVFGSVQDKSGAIVRNATITITDSVHGVTRTTTTSASGEFQLPSLPIGDYILTVSAPTFQTEVITDLKLDADQNIKELVKMSSGAATDTVTVVDESGSAIDAKSATLGTLIDQKMIEDLPIDGHNVVALSALLPGVVDVNAPSTFTGDTKGPTYSASGSRNTQNLMLFDGLMWNNLFYNTGINYPSPNALQEVSVQLNNYKAQYGRNAGSVFNVITKSGTNTFHGAVWDYMQNQMFNASDYITDINPKDNIHQWGFTVGGPILKDKLYFFGAFQDLVGRLQTTASALTPGYAERGLLSDGVTPRPCSSAGAFPGHAAGCASFFTDTAVVSNGVLVGGKFINPLEVAGTSGSQAQPSDAINMINAAYAQAGGTGSSPCLNLLTQAANFASNNPYAGTGKVQPTYLPLAEVPNECLNPVMSAIFKTFVPVPGSNGSAVTTSPAPTGDKNILARLDYNPAPQHRFDIRYNFIHSNALGPQGVSSASQGVAGYAILNKQAYSNFGNVGWVWVVSPTIVNELRVGYKRFESTQYPQDTRTLNTCVPGSMFCGNFVETGQPTLPAFNFSNGFALGASNQGYQDAINENVEMSESLTYSRGAHTFKLGYNFLRLQYLNRQDYPGLLGFSSTFTGLSVADGLIGLVNTVDAQNRLIQGGIQHNDFFYLQDDWRLTSKMTLNLGIRYELPFQWFEPHGQSATFKPGLQSTVFPQAPGGLGFPGDKGVLPSLVPTDFNGFAPRVGFAYDTTGSGKLLVRGGFGIFFDAVNANVIGVGEPYNFKLHKILPPGGASVPLATYGANGGVLTLPAAFDPKNPVFVAPYSIFFPDPNFRTPYVLAANFGFQYHVPRGGVFEANYVGKFARKLTVPLDLNPSISDCSGGYYQSNPNLYCSPLYLGANGQPVNPNGTASSSASSTQARVRYAPFNYGGQGIVDILSVGTANYNALQVQYTQRGGKLLTILSSYTYSRSIDIQTNAQTTSNSVPNVFNLASDKGPSDSNATHNFTLGWVQRFPKITQGYAPVRALLNNWIYSGQYLAHTGKPYSVTINNDSALDGESNQRAQILPGVNPNLPSNRHRSAKVAQYFNRDAFTYPSIGTFSNQGRNSFVGPGYIMTNMTLGRDFPLARIREGMRLNFRAEAFNVFNTPNLANPSSQFSCTTTTTYTTPTGGGRVLESCPAAGGSYSTTSPFGVVRSTYGNNANTSTNGRKMQFALTVFY</sequence>
<dbReference type="EMBL" id="FZOU01000001">
    <property type="protein sequence ID" value="SNS45485.1"/>
    <property type="molecule type" value="Genomic_DNA"/>
</dbReference>
<dbReference type="Pfam" id="PF25183">
    <property type="entry name" value="OMP_b-brl_4"/>
    <property type="match status" value="2"/>
</dbReference>
<keyword evidence="4" id="KW-0732">Signal</keyword>
<dbReference type="AlphaFoldDB" id="A0A239ELD8"/>
<evidence type="ECO:0000313" key="8">
    <source>
        <dbReference type="Proteomes" id="UP000198356"/>
    </source>
</evidence>
<dbReference type="OrthoDB" id="97893at2"/>
<evidence type="ECO:0000256" key="1">
    <source>
        <dbReference type="ARBA" id="ARBA00004442"/>
    </source>
</evidence>
<dbReference type="Proteomes" id="UP000198356">
    <property type="component" value="Unassembled WGS sequence"/>
</dbReference>
<dbReference type="InterPro" id="IPR013784">
    <property type="entry name" value="Carb-bd-like_fold"/>
</dbReference>
<feature type="signal peptide" evidence="4">
    <location>
        <begin position="1"/>
        <end position="43"/>
    </location>
</feature>
<comment type="subcellular location">
    <subcellularLocation>
        <location evidence="1">Cell outer membrane</location>
    </subcellularLocation>
</comment>
<accession>A0A239ELD8</accession>
<dbReference type="InterPro" id="IPR037066">
    <property type="entry name" value="Plug_dom_sf"/>
</dbReference>
<protein>
    <submittedName>
        <fullName evidence="7">TonB-dependent Receptor Plug Domain</fullName>
    </submittedName>
</protein>
<evidence type="ECO:0000259" key="6">
    <source>
        <dbReference type="Pfam" id="PF25183"/>
    </source>
</evidence>
<evidence type="ECO:0000259" key="5">
    <source>
        <dbReference type="Pfam" id="PF07715"/>
    </source>
</evidence>
<feature type="domain" description="TonB-dependent transporter Oar-like beta-barrel" evidence="6">
    <location>
        <begin position="433"/>
        <end position="1210"/>
    </location>
</feature>